<proteinExistence type="inferred from homology"/>
<dbReference type="Proteomes" id="UP000245609">
    <property type="component" value="Unassembled WGS sequence"/>
</dbReference>
<keyword evidence="3 6" id="KW-0812">Transmembrane</keyword>
<evidence type="ECO:0000256" key="2">
    <source>
        <dbReference type="ARBA" id="ARBA00005268"/>
    </source>
</evidence>
<name>A0A2T9YNI0_9FUNG</name>
<evidence type="ECO:0000256" key="6">
    <source>
        <dbReference type="SAM" id="Phobius"/>
    </source>
</evidence>
<sequence length="268" mass="28894">MVPIDEDPVTWFNVGLAASLLAINGILSAVLGLGIGKMLLIAATRCLVQLTIMSLVLERVLLVENSLYSISMTTVLAALAAYEITYWRSNHGIPGMYVMIFTSIFASSLFIGTIGTKFAMNANPPWVAYKFIPIMGMLFGNCMIGITMGVKSIFEILSGKREELEVLLAYGATRLEVCKPILAKAMKNALIPTINTMSITGLISIPGMMTGQILGGADVSQAAHYQQIIIFLISATTALGAIIATTCIILVLVDKVPLLRLERMKSMK</sequence>
<accession>A0A2T9YNI0</accession>
<evidence type="ECO:0000256" key="4">
    <source>
        <dbReference type="ARBA" id="ARBA00022989"/>
    </source>
</evidence>
<dbReference type="Pfam" id="PF03649">
    <property type="entry name" value="UPF0014"/>
    <property type="match status" value="1"/>
</dbReference>
<dbReference type="AlphaFoldDB" id="A0A2T9YNI0"/>
<dbReference type="PANTHER" id="PTHR30028">
    <property type="entry name" value="UPF0014 INNER MEMBRANE PROTEIN YBBM-RELATED"/>
    <property type="match status" value="1"/>
</dbReference>
<feature type="transmembrane region" description="Helical" evidence="6">
    <location>
        <begin position="131"/>
        <end position="154"/>
    </location>
</feature>
<dbReference type="EMBL" id="MBFS01002685">
    <property type="protein sequence ID" value="PVU93886.1"/>
    <property type="molecule type" value="Genomic_DNA"/>
</dbReference>
<feature type="transmembrane region" description="Helical" evidence="6">
    <location>
        <begin position="189"/>
        <end position="208"/>
    </location>
</feature>
<feature type="transmembrane region" description="Helical" evidence="6">
    <location>
        <begin position="67"/>
        <end position="85"/>
    </location>
</feature>
<keyword evidence="4 6" id="KW-1133">Transmembrane helix</keyword>
<comment type="caution">
    <text evidence="7">The sequence shown here is derived from an EMBL/GenBank/DDBJ whole genome shotgun (WGS) entry which is preliminary data.</text>
</comment>
<comment type="similarity">
    <text evidence="2">Belongs to the UPF0014 family.</text>
</comment>
<evidence type="ECO:0000313" key="8">
    <source>
        <dbReference type="Proteomes" id="UP000245609"/>
    </source>
</evidence>
<dbReference type="GO" id="GO:0005886">
    <property type="term" value="C:plasma membrane"/>
    <property type="evidence" value="ECO:0007669"/>
    <property type="project" value="TreeGrafter"/>
</dbReference>
<keyword evidence="5 6" id="KW-0472">Membrane</keyword>
<gene>
    <name evidence="7" type="ORF">BB560_005978</name>
</gene>
<feature type="transmembrane region" description="Helical" evidence="6">
    <location>
        <begin position="12"/>
        <end position="33"/>
    </location>
</feature>
<reference evidence="7 8" key="1">
    <citation type="journal article" date="2018" name="MBio">
        <title>Comparative Genomics Reveals the Core Gene Toolbox for the Fungus-Insect Symbiosis.</title>
        <authorList>
            <person name="Wang Y."/>
            <person name="Stata M."/>
            <person name="Wang W."/>
            <person name="Stajich J.E."/>
            <person name="White M.M."/>
            <person name="Moncalvo J.M."/>
        </authorList>
    </citation>
    <scope>NUCLEOTIDE SEQUENCE [LARGE SCALE GENOMIC DNA]</scope>
    <source>
        <strain evidence="7 8">SC-DP-2</strain>
    </source>
</reference>
<feature type="transmembrane region" description="Helical" evidence="6">
    <location>
        <begin position="97"/>
        <end position="119"/>
    </location>
</feature>
<protein>
    <submittedName>
        <fullName evidence="7">Uncharacterized protein</fullName>
    </submittedName>
</protein>
<evidence type="ECO:0000256" key="1">
    <source>
        <dbReference type="ARBA" id="ARBA00004141"/>
    </source>
</evidence>
<evidence type="ECO:0000313" key="7">
    <source>
        <dbReference type="EMBL" id="PVU93886.1"/>
    </source>
</evidence>
<comment type="subcellular location">
    <subcellularLocation>
        <location evidence="1">Membrane</location>
        <topology evidence="1">Multi-pass membrane protein</topology>
    </subcellularLocation>
</comment>
<evidence type="ECO:0000256" key="5">
    <source>
        <dbReference type="ARBA" id="ARBA00023136"/>
    </source>
</evidence>
<feature type="transmembrane region" description="Helical" evidence="6">
    <location>
        <begin position="228"/>
        <end position="253"/>
    </location>
</feature>
<dbReference type="PANTHER" id="PTHR30028:SF0">
    <property type="entry name" value="PROTEIN ALUMINUM SENSITIVE 3"/>
    <property type="match status" value="1"/>
</dbReference>
<dbReference type="InterPro" id="IPR005226">
    <property type="entry name" value="UPF0014_fam"/>
</dbReference>
<evidence type="ECO:0000256" key="3">
    <source>
        <dbReference type="ARBA" id="ARBA00022692"/>
    </source>
</evidence>
<dbReference type="OrthoDB" id="432685at2759"/>
<organism evidence="7 8">
    <name type="scientific">Smittium megazygosporum</name>
    <dbReference type="NCBI Taxonomy" id="133381"/>
    <lineage>
        <taxon>Eukaryota</taxon>
        <taxon>Fungi</taxon>
        <taxon>Fungi incertae sedis</taxon>
        <taxon>Zoopagomycota</taxon>
        <taxon>Kickxellomycotina</taxon>
        <taxon>Harpellomycetes</taxon>
        <taxon>Harpellales</taxon>
        <taxon>Legeriomycetaceae</taxon>
        <taxon>Smittium</taxon>
    </lineage>
</organism>
<keyword evidence="8" id="KW-1185">Reference proteome</keyword>